<feature type="domain" description="Bacterial Ig-like" evidence="2">
    <location>
        <begin position="930"/>
        <end position="1026"/>
    </location>
</feature>
<feature type="compositionally biased region" description="Low complexity" evidence="1">
    <location>
        <begin position="175"/>
        <end position="184"/>
    </location>
</feature>
<dbReference type="InterPro" id="IPR013783">
    <property type="entry name" value="Ig-like_fold"/>
</dbReference>
<protein>
    <submittedName>
        <fullName evidence="3">T1SS secreted agglutinin RTX</fullName>
    </submittedName>
</protein>
<feature type="domain" description="Bacterial Ig-like" evidence="2">
    <location>
        <begin position="729"/>
        <end position="819"/>
    </location>
</feature>
<feature type="region of interest" description="Disordered" evidence="1">
    <location>
        <begin position="937"/>
        <end position="964"/>
    </location>
</feature>
<dbReference type="RefSeq" id="WP_124379039.1">
    <property type="nucleotide sequence ID" value="NZ_CP027754.1"/>
</dbReference>
<feature type="domain" description="Bacterial Ig-like" evidence="2">
    <location>
        <begin position="842"/>
        <end position="923"/>
    </location>
</feature>
<dbReference type="NCBIfam" id="NF033510">
    <property type="entry name" value="Ca_tandemer"/>
    <property type="match status" value="13"/>
</dbReference>
<accession>A0A3G7UC94</accession>
<feature type="domain" description="Bacterial Ig-like" evidence="2">
    <location>
        <begin position="1242"/>
        <end position="1338"/>
    </location>
</feature>
<sequence length="1724" mass="173217">MNANVVNVAVVDGKTITQTVELSSANNGQPVRIKAVQGGKYILAEGANGAAPENITIKRVGKDLHIALEGSDPDQPQLIIEDFEGSGGQLVGVAEDGSYHEYISSDAEQDRSAAFLIEGVEAPQVLGAQPLVGFGDGLAAAAGIGWFWPALLGLAALGVLGGVYAATRDDGNGNDDGAAPGTGNPDKGAVGGVDDNVGNNQGLIENGGSTDDRTPTFTGDGRPGTSVEIIDNGKTIGTAIVGEDGKWEYTPPVPGLDDGKHEIVIVPVDKDGNKGEPSPGYEIIVDTVAPSQPLIDGLFDDVAPQEGQIGIGGHTNDTTPTLSGTGEAGSIIHIYDNGVEIGTALADAGGKWSFTPDPALTEGPHEFTVTAEDAAGNISTPSLPFPIIVDITLPGKPGVGTGGIEDVRDNVGLEQGSIGDGDSTDDTTPTLIGGGAEPGDTIIIIDNGVEIGTAIVGEDGKWEFTPDPELTEGSHEIVVVIKDPAGNESEPSDPHTIIVDTTAPGKPGVGTGGIEDVRDNVGLEQGSIVDGGLTDDNTPTLIGSGGEPGDTVIVIVDGNEIGTAMVDENGRWELTPDPALNDGSHEIVVVIKDPAGNESEPSDPHTIIVDTAAPAAPTLDSVHDDQGNSTGDLVSGQITDDARPDLSGTAEPGSLVTIYDNGVAIGSVVATGGTWTFTPALPLTNGSHSLAVTATDPAGNESAPTADFDLNVLAGGVPTAPAIITVEDDQGTSRGPIAPNQSTDDARPTINGTGASGDTITVYANGQALGTTFVDGNGQWTFTPPTALADGLHNLSAQATDAAGNLSPVTGDYPINVDTVAPGAPVSQVLTDDVGTVVTINPNDVTDDANPTFSGTAEAGSIVKIYDNGTLIGSAAADATTGAWSFTPATALIDGAHSFSAEAVDGAGNVGPMGPAIPFTVDTSAVVISITSVEDNAGTNMGPLTSGQATDDTTPTLSGSATPGGTVSIYDGTTLLGTVMADATTGQWTFTTPVLSTGSHDLTATVTTAAGGESAPTAVFETIIDTTAPGVPVIDDVDDNVGVTQGTITDGGSTDDSTPTLSGDGLRAGDTVKIYDGSVLLGTTTVGTDGSWLYVPTTPLNDGRHEFTVVAVDPAGNASAPSDSYTVIIDTSAPGAPVSQVLTDDVGTVVTINPNDVTDDANPTFSGTAEAGSIVKIYDNGNLIGSAAADATTGAWSFTPTAALIDGGHSFSAQAVDGAGNVGPMGPSIPFTVFTLAAVISITSVEDNAGTNMGLLTSGQTTDDTTPTLSGSATPGGTVRIYDGTTLLGTVMADATTGQWTFTTPVLSTGNHDLTATVTTAAGGESAPTAVFETIIDTTAPGVPVIGKVDDNVGVNQGPIADGGSTDDATPTLSGDGLQPDDTVEIYNGSVLLGTTTVGTDGSWVYVPTTPLNDGRHAFTIVAVDPVGNISAPSASHTITVDTSVPAASVIVSLTDDLGAIIGQGGATTDRQPTVNGTAEPGTLVTVFVDNVAVGSVMSDQATGGWTYEVPSSLALGFHNVTASARDAAGNSGPVSTPYQVGVGSATSGGEDFTGIASQVIQVGSPLTTSSGLSVAVETQTTGVPVQVEPTTNLGQALRFGLGGDVRIDFPEDATEIGFVAIGTPQAGTLISFYTEKGGFIDSINLFGGAGSNESFKAPSGLKIAYMVVESSSTDDALGWHMDRITWKDIDVPTVKIGGGMKIQGLKTAFPNHHLWFKTLCQAI</sequence>
<feature type="domain" description="Bacterial Ig-like" evidence="2">
    <location>
        <begin position="420"/>
        <end position="501"/>
    </location>
</feature>
<feature type="region of interest" description="Disordered" evidence="1">
    <location>
        <begin position="1357"/>
        <end position="1378"/>
    </location>
</feature>
<organism evidence="3 4">
    <name type="scientific">Pseudomonas synxantha</name>
    <dbReference type="NCBI Taxonomy" id="47883"/>
    <lineage>
        <taxon>Bacteria</taxon>
        <taxon>Pseudomonadati</taxon>
        <taxon>Pseudomonadota</taxon>
        <taxon>Gammaproteobacteria</taxon>
        <taxon>Pseudomonadales</taxon>
        <taxon>Pseudomonadaceae</taxon>
        <taxon>Pseudomonas</taxon>
    </lineage>
</organism>
<feature type="domain" description="Bacterial Ig-like" evidence="2">
    <location>
        <begin position="1154"/>
        <end position="1231"/>
    </location>
</feature>
<feature type="domain" description="Bacterial Ig-like" evidence="2">
    <location>
        <begin position="1049"/>
        <end position="1131"/>
    </location>
</feature>
<feature type="domain" description="Bacterial Ig-like" evidence="2">
    <location>
        <begin position="622"/>
        <end position="709"/>
    </location>
</feature>
<dbReference type="Gene3D" id="3.30.420.430">
    <property type="match status" value="8"/>
</dbReference>
<gene>
    <name evidence="3" type="ORF">C4K03_4693</name>
</gene>
<feature type="region of interest" description="Disordered" evidence="1">
    <location>
        <begin position="617"/>
        <end position="649"/>
    </location>
</feature>
<dbReference type="Pfam" id="PF19077">
    <property type="entry name" value="Big_13"/>
    <property type="match status" value="13"/>
</dbReference>
<evidence type="ECO:0000256" key="1">
    <source>
        <dbReference type="SAM" id="MobiDB-lite"/>
    </source>
</evidence>
<feature type="domain" description="Bacterial Ig-like" evidence="2">
    <location>
        <begin position="196"/>
        <end position="287"/>
    </location>
</feature>
<feature type="region of interest" description="Disordered" evidence="1">
    <location>
        <begin position="729"/>
        <end position="750"/>
    </location>
</feature>
<feature type="domain" description="Bacterial Ig-like" evidence="2">
    <location>
        <begin position="1364"/>
        <end position="1443"/>
    </location>
</feature>
<dbReference type="Gene3D" id="2.60.40.10">
    <property type="entry name" value="Immunoglobulins"/>
    <property type="match status" value="4"/>
</dbReference>
<proteinExistence type="predicted"/>
<feature type="compositionally biased region" description="Polar residues" evidence="1">
    <location>
        <begin position="627"/>
        <end position="638"/>
    </location>
</feature>
<feature type="domain" description="Bacterial Ig-like" evidence="2">
    <location>
        <begin position="1462"/>
        <end position="1536"/>
    </location>
</feature>
<feature type="domain" description="Bacterial Ig-like" evidence="2">
    <location>
        <begin position="531"/>
        <end position="611"/>
    </location>
</feature>
<dbReference type="InterPro" id="IPR044016">
    <property type="entry name" value="Big_13"/>
</dbReference>
<name>A0A3G7UC94_9PSED</name>
<dbReference type="Proteomes" id="UP000268696">
    <property type="component" value="Chromosome"/>
</dbReference>
<feature type="domain" description="Bacterial Ig-like" evidence="2">
    <location>
        <begin position="314"/>
        <end position="390"/>
    </location>
</feature>
<reference evidence="3 4" key="1">
    <citation type="submission" date="2018-03" db="EMBL/GenBank/DDBJ databases">
        <title>Diversity of phytobeneficial traits revealed by whole-genome analysis of worldwide-isolated phenazine-producing Pseudomonas spp.</title>
        <authorList>
            <person name="Biessy A."/>
            <person name="Novinscak A."/>
            <person name="Blom J."/>
            <person name="Leger G."/>
            <person name="Thomashow L.S."/>
            <person name="Cazorla F.M."/>
            <person name="Josic D."/>
            <person name="Filion M."/>
        </authorList>
    </citation>
    <scope>NUCLEOTIDE SEQUENCE [LARGE SCALE GENOMIC DNA]</scope>
    <source>
        <strain evidence="3 4">30B</strain>
    </source>
</reference>
<feature type="region of interest" description="Disordered" evidence="1">
    <location>
        <begin position="174"/>
        <end position="229"/>
    </location>
</feature>
<evidence type="ECO:0000313" key="3">
    <source>
        <dbReference type="EMBL" id="AZE56831.1"/>
    </source>
</evidence>
<evidence type="ECO:0000259" key="2">
    <source>
        <dbReference type="Pfam" id="PF19077"/>
    </source>
</evidence>
<dbReference type="EMBL" id="CP027754">
    <property type="protein sequence ID" value="AZE56831.1"/>
    <property type="molecule type" value="Genomic_DNA"/>
</dbReference>
<evidence type="ECO:0000313" key="4">
    <source>
        <dbReference type="Proteomes" id="UP000268696"/>
    </source>
</evidence>